<protein>
    <recommendedName>
        <fullName evidence="9">glucan 1,3-beta-glucosidase</fullName>
        <ecNumber evidence="9">3.2.1.58</ecNumber>
    </recommendedName>
</protein>
<evidence type="ECO:0000313" key="13">
    <source>
        <dbReference type="EMBL" id="EPS42511.1"/>
    </source>
</evidence>
<comment type="caution">
    <text evidence="13">The sequence shown here is derived from an EMBL/GenBank/DDBJ whole genome shotgun (WGS) entry which is preliminary data.</text>
</comment>
<organism evidence="13 14">
    <name type="scientific">Dactylellina haptotyla (strain CBS 200.50)</name>
    <name type="common">Nematode-trapping fungus</name>
    <name type="synonym">Monacrosporium haptotylum</name>
    <dbReference type="NCBI Taxonomy" id="1284197"/>
    <lineage>
        <taxon>Eukaryota</taxon>
        <taxon>Fungi</taxon>
        <taxon>Dikarya</taxon>
        <taxon>Ascomycota</taxon>
        <taxon>Pezizomycotina</taxon>
        <taxon>Orbiliomycetes</taxon>
        <taxon>Orbiliales</taxon>
        <taxon>Orbiliaceae</taxon>
        <taxon>Dactylellina</taxon>
    </lineage>
</organism>
<dbReference type="AlphaFoldDB" id="S8AN01"/>
<evidence type="ECO:0000256" key="3">
    <source>
        <dbReference type="ARBA" id="ARBA00022525"/>
    </source>
</evidence>
<dbReference type="InterPro" id="IPR001547">
    <property type="entry name" value="Glyco_hydro_5"/>
</dbReference>
<dbReference type="GO" id="GO:1990819">
    <property type="term" value="C:mating projection actin fusion focus"/>
    <property type="evidence" value="ECO:0007669"/>
    <property type="project" value="EnsemblFungi"/>
</dbReference>
<evidence type="ECO:0000256" key="10">
    <source>
        <dbReference type="RuleBase" id="RU361153"/>
    </source>
</evidence>
<keyword evidence="7" id="KW-0961">Cell wall biogenesis/degradation</keyword>
<dbReference type="GO" id="GO:0005576">
    <property type="term" value="C:extracellular region"/>
    <property type="evidence" value="ECO:0007669"/>
    <property type="project" value="UniProtKB-SubCell"/>
</dbReference>
<feature type="domain" description="Glycoside hydrolase family 5" evidence="12">
    <location>
        <begin position="91"/>
        <end position="322"/>
    </location>
</feature>
<evidence type="ECO:0000313" key="14">
    <source>
        <dbReference type="Proteomes" id="UP000015100"/>
    </source>
</evidence>
<evidence type="ECO:0000256" key="1">
    <source>
        <dbReference type="ARBA" id="ARBA00004613"/>
    </source>
</evidence>
<comment type="subcellular location">
    <subcellularLocation>
        <location evidence="1">Secreted</location>
    </subcellularLocation>
</comment>
<sequence>MKVTILASAVLAACAASAAPNPRPEPVLQLRAAGFNFGAQKVRGVNAGGWLVLEPWITPSLWAYWNNNPGAGPVDEYHLCQRWGKVDCLRRLQRHWDTFMTQADFQKMAARGLNTVRIPIGYWAFTLLPGDPYVQGQQAYLDRAIGWARSAGLKVWIDLHGAPGSQNGFDNSGLRDQINWQKGDTIGQTLGVLRQIASKYSKAPYSDTVVVIELLNEPLGPNLDFTKLRQFYYDGFGNVRNYGSTWIAISDAFKQVSQWNGILNSNTQKVLLDHHHYQVFSPGEVSRSFDQQISVACGARTETQGSRDKYVVVGEWSGAMTDCAKWLNGFNRYARYEGRFPGSWWVGSCSGNHWGDLTKMSWTQKQNLRKYIEAQILSWETAAGWIFWTWKAEGGNMNDDWNMSKLFDWGLIPRPGTTPKYPRICG</sequence>
<dbReference type="GO" id="GO:0009251">
    <property type="term" value="P:glucan catabolic process"/>
    <property type="evidence" value="ECO:0007669"/>
    <property type="project" value="TreeGrafter"/>
</dbReference>
<dbReference type="GO" id="GO:0009986">
    <property type="term" value="C:cell surface"/>
    <property type="evidence" value="ECO:0007669"/>
    <property type="project" value="TreeGrafter"/>
</dbReference>
<evidence type="ECO:0000256" key="8">
    <source>
        <dbReference type="ARBA" id="ARBA00036824"/>
    </source>
</evidence>
<dbReference type="EC" id="3.2.1.58" evidence="9"/>
<evidence type="ECO:0000256" key="2">
    <source>
        <dbReference type="ARBA" id="ARBA00005641"/>
    </source>
</evidence>
<dbReference type="GO" id="GO:1904541">
    <property type="term" value="P:fungal-type cell wall disassembly involved in conjugation with cellular fusion"/>
    <property type="evidence" value="ECO:0007669"/>
    <property type="project" value="EnsemblFungi"/>
</dbReference>
<keyword evidence="4 11" id="KW-0732">Signal</keyword>
<dbReference type="STRING" id="1284197.S8AN01"/>
<dbReference type="GO" id="GO:0000935">
    <property type="term" value="C:division septum"/>
    <property type="evidence" value="ECO:0007669"/>
    <property type="project" value="EnsemblFungi"/>
</dbReference>
<dbReference type="GO" id="GO:0070879">
    <property type="term" value="P:fungal-type cell wall beta-glucan metabolic process"/>
    <property type="evidence" value="ECO:0007669"/>
    <property type="project" value="EnsemblFungi"/>
</dbReference>
<dbReference type="PROSITE" id="PS00659">
    <property type="entry name" value="GLYCOSYL_HYDROL_F5"/>
    <property type="match status" value="1"/>
</dbReference>
<evidence type="ECO:0000256" key="4">
    <source>
        <dbReference type="ARBA" id="ARBA00022729"/>
    </source>
</evidence>
<reference evidence="13 14" key="1">
    <citation type="journal article" date="2013" name="PLoS Genet.">
        <title>Genomic mechanisms accounting for the adaptation to parasitism in nematode-trapping fungi.</title>
        <authorList>
            <person name="Meerupati T."/>
            <person name="Andersson K.M."/>
            <person name="Friman E."/>
            <person name="Kumar D."/>
            <person name="Tunlid A."/>
            <person name="Ahren D."/>
        </authorList>
    </citation>
    <scope>NUCLEOTIDE SEQUENCE [LARGE SCALE GENOMIC DNA]</scope>
    <source>
        <strain evidence="13 14">CBS 200.50</strain>
    </source>
</reference>
<dbReference type="InterPro" id="IPR017853">
    <property type="entry name" value="GH"/>
</dbReference>
<evidence type="ECO:0000256" key="11">
    <source>
        <dbReference type="SAM" id="SignalP"/>
    </source>
</evidence>
<dbReference type="FunFam" id="3.20.20.80:FF:000033">
    <property type="entry name" value="Glucan 1,3-beta-glucosidase A"/>
    <property type="match status" value="1"/>
</dbReference>
<dbReference type="InterPro" id="IPR018087">
    <property type="entry name" value="Glyco_hydro_5_CS"/>
</dbReference>
<dbReference type="Pfam" id="PF00150">
    <property type="entry name" value="Cellulase"/>
    <property type="match status" value="1"/>
</dbReference>
<keyword evidence="6 10" id="KW-0326">Glycosidase</keyword>
<proteinExistence type="inferred from homology"/>
<dbReference type="Gene3D" id="3.20.20.80">
    <property type="entry name" value="Glycosidases"/>
    <property type="match status" value="1"/>
</dbReference>
<dbReference type="EMBL" id="AQGS01000111">
    <property type="protein sequence ID" value="EPS42511.1"/>
    <property type="molecule type" value="Genomic_DNA"/>
</dbReference>
<dbReference type="OMA" id="GWDMQDL"/>
<evidence type="ECO:0000259" key="12">
    <source>
        <dbReference type="Pfam" id="PF00150"/>
    </source>
</evidence>
<gene>
    <name evidence="13" type="ORF">H072_3516</name>
</gene>
<dbReference type="SUPFAM" id="SSF51445">
    <property type="entry name" value="(Trans)glycosidases"/>
    <property type="match status" value="1"/>
</dbReference>
<comment type="catalytic activity">
    <reaction evidence="8">
        <text>Successive hydrolysis of beta-D-glucose units from the non-reducing ends of (1-&gt;3)-beta-D-glucans, releasing alpha-glucose.</text>
        <dbReference type="EC" id="3.2.1.58"/>
    </reaction>
</comment>
<evidence type="ECO:0000256" key="6">
    <source>
        <dbReference type="ARBA" id="ARBA00023295"/>
    </source>
</evidence>
<evidence type="ECO:0000256" key="9">
    <source>
        <dbReference type="ARBA" id="ARBA00038929"/>
    </source>
</evidence>
<comment type="similarity">
    <text evidence="2 10">Belongs to the glycosyl hydrolase 5 (cellulase A) family.</text>
</comment>
<dbReference type="eggNOG" id="ENOG502QPYU">
    <property type="taxonomic scope" value="Eukaryota"/>
</dbReference>
<evidence type="ECO:0000256" key="7">
    <source>
        <dbReference type="ARBA" id="ARBA00023316"/>
    </source>
</evidence>
<dbReference type="PANTHER" id="PTHR31297:SF1">
    <property type="entry name" value="GLUCAN 1,3-BETA-GLUCOSIDASE I_II-RELATED"/>
    <property type="match status" value="1"/>
</dbReference>
<dbReference type="Proteomes" id="UP000015100">
    <property type="component" value="Unassembled WGS sequence"/>
</dbReference>
<evidence type="ECO:0000256" key="5">
    <source>
        <dbReference type="ARBA" id="ARBA00022801"/>
    </source>
</evidence>
<dbReference type="GO" id="GO:0004338">
    <property type="term" value="F:glucan exo-1,3-beta-glucosidase activity"/>
    <property type="evidence" value="ECO:0007669"/>
    <property type="project" value="UniProtKB-EC"/>
</dbReference>
<accession>S8AN01</accession>
<dbReference type="InterPro" id="IPR050386">
    <property type="entry name" value="Glycosyl_hydrolase_5"/>
</dbReference>
<dbReference type="PANTHER" id="PTHR31297">
    <property type="entry name" value="GLUCAN ENDO-1,6-BETA-GLUCOSIDASE B"/>
    <property type="match status" value="1"/>
</dbReference>
<dbReference type="OrthoDB" id="62120at2759"/>
<reference evidence="14" key="2">
    <citation type="submission" date="2013-04" db="EMBL/GenBank/DDBJ databases">
        <title>Genomic mechanisms accounting for the adaptation to parasitism in nematode-trapping fungi.</title>
        <authorList>
            <person name="Ahren D.G."/>
        </authorList>
    </citation>
    <scope>NUCLEOTIDE SEQUENCE [LARGE SCALE GENOMIC DNA]</scope>
    <source>
        <strain evidence="14">CBS 200.50</strain>
    </source>
</reference>
<keyword evidence="14" id="KW-1185">Reference proteome</keyword>
<dbReference type="GO" id="GO:0046557">
    <property type="term" value="F:glucan endo-1,6-beta-glucosidase activity"/>
    <property type="evidence" value="ECO:0007669"/>
    <property type="project" value="EnsemblFungi"/>
</dbReference>
<feature type="chain" id="PRO_5004560748" description="glucan 1,3-beta-glucosidase" evidence="11">
    <location>
        <begin position="19"/>
        <end position="426"/>
    </location>
</feature>
<keyword evidence="3" id="KW-0964">Secreted</keyword>
<keyword evidence="5 10" id="KW-0378">Hydrolase</keyword>
<feature type="signal peptide" evidence="11">
    <location>
        <begin position="1"/>
        <end position="18"/>
    </location>
</feature>
<name>S8AN01_DACHA</name>
<dbReference type="HOGENOM" id="CLU_004624_0_1_1"/>